<dbReference type="WBParaSite" id="TREG1_138440.1">
    <property type="protein sequence ID" value="TREG1_138440.1"/>
    <property type="gene ID" value="TREG1_138440"/>
</dbReference>
<reference evidence="2" key="1">
    <citation type="submission" date="2022-06" db="EMBL/GenBank/DDBJ databases">
        <authorList>
            <person name="Berger JAMES D."/>
            <person name="Berger JAMES D."/>
        </authorList>
    </citation>
    <scope>NUCLEOTIDE SEQUENCE [LARGE SCALE GENOMIC DNA]</scope>
</reference>
<proteinExistence type="predicted"/>
<name>A0AA85J9P9_TRIRE</name>
<evidence type="ECO:0000256" key="1">
    <source>
        <dbReference type="SAM" id="MobiDB-lite"/>
    </source>
</evidence>
<feature type="compositionally biased region" description="Acidic residues" evidence="1">
    <location>
        <begin position="93"/>
        <end position="108"/>
    </location>
</feature>
<sequence length="108" mass="12062">YITFLQFNTTYPFTLQLKMKLFLCIMLILAVCHHLLSENVANSQSVTEDLNNNSGNATQGATSDNTNDGYDNDDDDDDSNEDDLIVYYFGTDGDGDDNDNDINNTTDE</sequence>
<organism evidence="2 3">
    <name type="scientific">Trichobilharzia regenti</name>
    <name type="common">Nasal bird schistosome</name>
    <dbReference type="NCBI Taxonomy" id="157069"/>
    <lineage>
        <taxon>Eukaryota</taxon>
        <taxon>Metazoa</taxon>
        <taxon>Spiralia</taxon>
        <taxon>Lophotrochozoa</taxon>
        <taxon>Platyhelminthes</taxon>
        <taxon>Trematoda</taxon>
        <taxon>Digenea</taxon>
        <taxon>Strigeidida</taxon>
        <taxon>Schistosomatoidea</taxon>
        <taxon>Schistosomatidae</taxon>
        <taxon>Trichobilharzia</taxon>
    </lineage>
</organism>
<evidence type="ECO:0000313" key="3">
    <source>
        <dbReference type="WBParaSite" id="TREG1_138440.1"/>
    </source>
</evidence>
<feature type="compositionally biased region" description="Polar residues" evidence="1">
    <location>
        <begin position="46"/>
        <end position="63"/>
    </location>
</feature>
<dbReference type="AlphaFoldDB" id="A0AA85J9P9"/>
<accession>A0AA85J9P9</accession>
<reference evidence="3" key="2">
    <citation type="submission" date="2023-11" db="UniProtKB">
        <authorList>
            <consortium name="WormBaseParasite"/>
        </authorList>
    </citation>
    <scope>IDENTIFICATION</scope>
</reference>
<dbReference type="Proteomes" id="UP000050795">
    <property type="component" value="Unassembled WGS sequence"/>
</dbReference>
<keyword evidence="2" id="KW-1185">Reference proteome</keyword>
<evidence type="ECO:0000313" key="2">
    <source>
        <dbReference type="Proteomes" id="UP000050795"/>
    </source>
</evidence>
<feature type="region of interest" description="Disordered" evidence="1">
    <location>
        <begin position="46"/>
        <end position="108"/>
    </location>
</feature>
<feature type="compositionally biased region" description="Acidic residues" evidence="1">
    <location>
        <begin position="70"/>
        <end position="84"/>
    </location>
</feature>
<protein>
    <submittedName>
        <fullName evidence="3">Uncharacterized protein</fullName>
    </submittedName>
</protein>